<evidence type="ECO:0000313" key="1">
    <source>
        <dbReference type="EMBL" id="CAB4549446.1"/>
    </source>
</evidence>
<proteinExistence type="predicted"/>
<name>A0A6J6CDP2_9ZZZZ</name>
<dbReference type="EMBL" id="CAEZSR010000023">
    <property type="protein sequence ID" value="CAB4549446.1"/>
    <property type="molecule type" value="Genomic_DNA"/>
</dbReference>
<dbReference type="Pfam" id="PF12005">
    <property type="entry name" value="DUF3499"/>
    <property type="match status" value="1"/>
</dbReference>
<accession>A0A6J6CDP2</accession>
<dbReference type="AlphaFoldDB" id="A0A6J6CDP2"/>
<reference evidence="1" key="1">
    <citation type="submission" date="2020-05" db="EMBL/GenBank/DDBJ databases">
        <authorList>
            <person name="Chiriac C."/>
            <person name="Salcher M."/>
            <person name="Ghai R."/>
            <person name="Kavagutti S V."/>
        </authorList>
    </citation>
    <scope>NUCLEOTIDE SEQUENCE</scope>
</reference>
<gene>
    <name evidence="1" type="ORF">UFOPK1493_00938</name>
</gene>
<protein>
    <submittedName>
        <fullName evidence="1">Unannotated protein</fullName>
    </submittedName>
</protein>
<sequence length="83" mass="9284">MSRQCSRTGCAAPADATLTYQYGRSLVWLDDLAVERDPHSYDLCFRHAERLSVPNGWRLEDRRDAHRLVGAGGAGRFAHRLAG</sequence>
<dbReference type="InterPro" id="IPR021888">
    <property type="entry name" value="DUF3499"/>
</dbReference>
<organism evidence="1">
    <name type="scientific">freshwater metagenome</name>
    <dbReference type="NCBI Taxonomy" id="449393"/>
    <lineage>
        <taxon>unclassified sequences</taxon>
        <taxon>metagenomes</taxon>
        <taxon>ecological metagenomes</taxon>
    </lineage>
</organism>